<dbReference type="SMART" id="SM00052">
    <property type="entry name" value="EAL"/>
    <property type="match status" value="1"/>
</dbReference>
<dbReference type="CDD" id="cd01948">
    <property type="entry name" value="EAL"/>
    <property type="match status" value="1"/>
</dbReference>
<evidence type="ECO:0000256" key="9">
    <source>
        <dbReference type="ARBA" id="ARBA00034290"/>
    </source>
</evidence>
<dbReference type="GO" id="GO:0071111">
    <property type="term" value="F:cyclic-guanylate-specific phosphodiesterase activity"/>
    <property type="evidence" value="ECO:0007669"/>
    <property type="project" value="UniProtKB-EC"/>
</dbReference>
<name>A0A089YUR8_9PSED</name>
<keyword evidence="7 10" id="KW-1133">Transmembrane helix</keyword>
<dbReference type="GO" id="GO:0005886">
    <property type="term" value="C:plasma membrane"/>
    <property type="evidence" value="ECO:0007669"/>
    <property type="project" value="UniProtKB-SubCell"/>
</dbReference>
<feature type="transmembrane region" description="Helical" evidence="10">
    <location>
        <begin position="16"/>
        <end position="35"/>
    </location>
</feature>
<dbReference type="KEGG" id="prh:LT40_12490"/>
<proteinExistence type="predicted"/>
<dbReference type="PANTHER" id="PTHR33121:SF80">
    <property type="entry name" value="CYCLIC DI-GMP PHOSPHODIESTERASE PDEL"/>
    <property type="match status" value="1"/>
</dbReference>
<dbReference type="InterPro" id="IPR024744">
    <property type="entry name" value="CSS-motif_dom"/>
</dbReference>
<evidence type="ECO:0000256" key="10">
    <source>
        <dbReference type="SAM" id="Phobius"/>
    </source>
</evidence>
<dbReference type="Pfam" id="PF00563">
    <property type="entry name" value="EAL"/>
    <property type="match status" value="1"/>
</dbReference>
<dbReference type="InterPro" id="IPR035919">
    <property type="entry name" value="EAL_sf"/>
</dbReference>
<keyword evidence="5 10" id="KW-0812">Transmembrane</keyword>
<dbReference type="PROSITE" id="PS50883">
    <property type="entry name" value="EAL"/>
    <property type="match status" value="1"/>
</dbReference>
<sequence>MPLQLAASKRRFSRRLLPWLAAAVPLVCGVLILGWEADRSLNLAAKRTSQLAMEQFELILDNVAAAADTVLPLAGQPCTQVQPALLDQVTRRPFVRSVNLIQADTLYCSSLSGEVSEVVDPRDYVDGQLWLLAGNPVTPDRGLLIYRKVRDQGSVLSTVDGYHLSNALRMMGSAQAITLQVGPNWIEANGKVHPGAPPAAAVAYTQLKSARYPFSVASGFAAGARWSLMAEQYTGMFGLLLLISAVAGGLCHWAMGRSGSRYQELQRALDAEEFVPFYQPVVLSQGGGWAGVEVLMRWQHPREGLVRPDLFIPYAEDCGLIVPMTRLLMKRTAQQLGACLDRLPNGFHVGVNITARHCQDPALFDDCKAFLDAFPPGRIALTLELTERELIQPCAEIHGLFDRLRGLGVSIAIDDFGTGQSSLSYLQQFKVDFLKIDQSFVAMIGVNTLSRHVLDSIIELSAKLELQVVAEGVETEEQRAYLAARNVKYLQGYLFARPMPAVDFEQALLRL</sequence>
<dbReference type="InterPro" id="IPR001633">
    <property type="entry name" value="EAL_dom"/>
</dbReference>
<keyword evidence="6" id="KW-0378">Hydrolase</keyword>
<evidence type="ECO:0000256" key="2">
    <source>
        <dbReference type="ARBA" id="ARBA00012282"/>
    </source>
</evidence>
<reference evidence="12 13" key="1">
    <citation type="journal article" date="2015" name="J. Biotechnol.">
        <title>Complete genome sequence of Pseudomonas rhizosphaerae IH5T (=DSM 16299T), a phosphate-solubilizing rhizobacterium for bacterial biofertilizer.</title>
        <authorList>
            <person name="Kwak Y."/>
            <person name="Jung B.K."/>
            <person name="Shin J.H."/>
        </authorList>
    </citation>
    <scope>NUCLEOTIDE SEQUENCE [LARGE SCALE GENOMIC DNA]</scope>
    <source>
        <strain evidence="12">DSM 16299</strain>
    </source>
</reference>
<dbReference type="EC" id="3.1.4.52" evidence="2"/>
<evidence type="ECO:0000313" key="13">
    <source>
        <dbReference type="Proteomes" id="UP000029499"/>
    </source>
</evidence>
<dbReference type="SUPFAM" id="SSF141868">
    <property type="entry name" value="EAL domain-like"/>
    <property type="match status" value="1"/>
</dbReference>
<evidence type="ECO:0000256" key="7">
    <source>
        <dbReference type="ARBA" id="ARBA00022989"/>
    </source>
</evidence>
<organism evidence="12 13">
    <name type="scientific">Pseudomonas rhizosphaerae</name>
    <dbReference type="NCBI Taxonomy" id="216142"/>
    <lineage>
        <taxon>Bacteria</taxon>
        <taxon>Pseudomonadati</taxon>
        <taxon>Pseudomonadota</taxon>
        <taxon>Gammaproteobacteria</taxon>
        <taxon>Pseudomonadales</taxon>
        <taxon>Pseudomonadaceae</taxon>
        <taxon>Pseudomonas</taxon>
    </lineage>
</organism>
<feature type="transmembrane region" description="Helical" evidence="10">
    <location>
        <begin position="235"/>
        <end position="255"/>
    </location>
</feature>
<dbReference type="Pfam" id="PF12792">
    <property type="entry name" value="CSS-motif"/>
    <property type="match status" value="1"/>
</dbReference>
<keyword evidence="4" id="KW-0973">c-di-GMP</keyword>
<comment type="subcellular location">
    <subcellularLocation>
        <location evidence="1">Cell membrane</location>
        <topology evidence="1">Multi-pass membrane protein</topology>
    </subcellularLocation>
</comment>
<protein>
    <recommendedName>
        <fullName evidence="2">cyclic-guanylate-specific phosphodiesterase</fullName>
        <ecNumber evidence="2">3.1.4.52</ecNumber>
    </recommendedName>
</protein>
<evidence type="ECO:0000256" key="5">
    <source>
        <dbReference type="ARBA" id="ARBA00022692"/>
    </source>
</evidence>
<evidence type="ECO:0000256" key="4">
    <source>
        <dbReference type="ARBA" id="ARBA00022636"/>
    </source>
</evidence>
<evidence type="ECO:0000256" key="1">
    <source>
        <dbReference type="ARBA" id="ARBA00004651"/>
    </source>
</evidence>
<keyword evidence="8 10" id="KW-0472">Membrane</keyword>
<dbReference type="RefSeq" id="WP_043190473.1">
    <property type="nucleotide sequence ID" value="NZ_CP009533.1"/>
</dbReference>
<accession>A0A089YUR8</accession>
<dbReference type="InterPro" id="IPR050706">
    <property type="entry name" value="Cyclic-di-GMP_PDE-like"/>
</dbReference>
<feature type="domain" description="EAL" evidence="11">
    <location>
        <begin position="258"/>
        <end position="511"/>
    </location>
</feature>
<evidence type="ECO:0000256" key="3">
    <source>
        <dbReference type="ARBA" id="ARBA00022475"/>
    </source>
</evidence>
<evidence type="ECO:0000313" key="12">
    <source>
        <dbReference type="EMBL" id="AIS18157.1"/>
    </source>
</evidence>
<dbReference type="HOGENOM" id="CLU_000445_131_2_6"/>
<dbReference type="FunFam" id="3.20.20.450:FF:000001">
    <property type="entry name" value="Cyclic di-GMP phosphodiesterase yahA"/>
    <property type="match status" value="1"/>
</dbReference>
<dbReference type="PANTHER" id="PTHR33121">
    <property type="entry name" value="CYCLIC DI-GMP PHOSPHODIESTERASE PDEF"/>
    <property type="match status" value="1"/>
</dbReference>
<gene>
    <name evidence="12" type="ORF">LT40_12490</name>
</gene>
<dbReference type="eggNOG" id="COG2200">
    <property type="taxonomic scope" value="Bacteria"/>
</dbReference>
<keyword evidence="13" id="KW-1185">Reference proteome</keyword>
<evidence type="ECO:0000256" key="8">
    <source>
        <dbReference type="ARBA" id="ARBA00023136"/>
    </source>
</evidence>
<evidence type="ECO:0000256" key="6">
    <source>
        <dbReference type="ARBA" id="ARBA00022801"/>
    </source>
</evidence>
<dbReference type="STRING" id="216142.LT40_12490"/>
<dbReference type="OrthoDB" id="675397at2"/>
<dbReference type="AlphaFoldDB" id="A0A089YUR8"/>
<evidence type="ECO:0000259" key="11">
    <source>
        <dbReference type="PROSITE" id="PS50883"/>
    </source>
</evidence>
<keyword evidence="3" id="KW-1003">Cell membrane</keyword>
<dbReference type="Gene3D" id="3.20.20.450">
    <property type="entry name" value="EAL domain"/>
    <property type="match status" value="1"/>
</dbReference>
<dbReference type="Proteomes" id="UP000029499">
    <property type="component" value="Chromosome"/>
</dbReference>
<dbReference type="EMBL" id="CP009533">
    <property type="protein sequence ID" value="AIS18157.1"/>
    <property type="molecule type" value="Genomic_DNA"/>
</dbReference>
<comment type="catalytic activity">
    <reaction evidence="9">
        <text>3',3'-c-di-GMP + H2O = 5'-phosphoguanylyl(3'-&gt;5')guanosine + H(+)</text>
        <dbReference type="Rhea" id="RHEA:24902"/>
        <dbReference type="ChEBI" id="CHEBI:15377"/>
        <dbReference type="ChEBI" id="CHEBI:15378"/>
        <dbReference type="ChEBI" id="CHEBI:58754"/>
        <dbReference type="ChEBI" id="CHEBI:58805"/>
        <dbReference type="EC" id="3.1.4.52"/>
    </reaction>
</comment>